<dbReference type="PROSITE" id="PS50835">
    <property type="entry name" value="IG_LIKE"/>
    <property type="match status" value="1"/>
</dbReference>
<dbReference type="Gene3D" id="4.10.400.10">
    <property type="entry name" value="Low-density Lipoprotein Receptor"/>
    <property type="match status" value="1"/>
</dbReference>
<evidence type="ECO:0000256" key="3">
    <source>
        <dbReference type="SAM" id="MobiDB-lite"/>
    </source>
</evidence>
<proteinExistence type="predicted"/>
<feature type="transmembrane region" description="Helical" evidence="4">
    <location>
        <begin position="238"/>
        <end position="262"/>
    </location>
</feature>
<dbReference type="SMART" id="SM00192">
    <property type="entry name" value="LDLa"/>
    <property type="match status" value="1"/>
</dbReference>
<dbReference type="SUPFAM" id="SSF57424">
    <property type="entry name" value="LDL receptor-like module"/>
    <property type="match status" value="1"/>
</dbReference>
<feature type="signal peptide" evidence="5">
    <location>
        <begin position="1"/>
        <end position="23"/>
    </location>
</feature>
<dbReference type="Pfam" id="PF00047">
    <property type="entry name" value="ig"/>
    <property type="match status" value="1"/>
</dbReference>
<dbReference type="SUPFAM" id="SSF48726">
    <property type="entry name" value="Immunoglobulin"/>
    <property type="match status" value="1"/>
</dbReference>
<dbReference type="InterPro" id="IPR002172">
    <property type="entry name" value="LDrepeatLR_classA_rpt"/>
</dbReference>
<feature type="domain" description="Ig-like" evidence="6">
    <location>
        <begin position="30"/>
        <end position="116"/>
    </location>
</feature>
<dbReference type="Pfam" id="PF00057">
    <property type="entry name" value="Ldl_recept_a"/>
    <property type="match status" value="1"/>
</dbReference>
<dbReference type="AlphaFoldDB" id="A0A0P4WM66"/>
<feature type="disulfide bond" evidence="2">
    <location>
        <begin position="126"/>
        <end position="138"/>
    </location>
</feature>
<reference evidence="7" key="1">
    <citation type="submission" date="2015-09" db="EMBL/GenBank/DDBJ databases">
        <title>Scylla olivacea transcriptome.</title>
        <authorList>
            <person name="Ikhwanuddin M."/>
        </authorList>
    </citation>
    <scope>NUCLEOTIDE SEQUENCE</scope>
</reference>
<dbReference type="InterPro" id="IPR013151">
    <property type="entry name" value="Immunoglobulin_dom"/>
</dbReference>
<feature type="chain" id="PRO_5006070660" description="Ig-like domain-containing protein" evidence="5">
    <location>
        <begin position="24"/>
        <end position="455"/>
    </location>
</feature>
<evidence type="ECO:0000256" key="2">
    <source>
        <dbReference type="PROSITE-ProRule" id="PRU00124"/>
    </source>
</evidence>
<evidence type="ECO:0000256" key="5">
    <source>
        <dbReference type="SAM" id="SignalP"/>
    </source>
</evidence>
<dbReference type="InterPro" id="IPR036179">
    <property type="entry name" value="Ig-like_dom_sf"/>
</dbReference>
<comment type="caution">
    <text evidence="2">Lacks conserved residue(s) required for the propagation of feature annotation.</text>
</comment>
<evidence type="ECO:0000256" key="1">
    <source>
        <dbReference type="ARBA" id="ARBA00023157"/>
    </source>
</evidence>
<protein>
    <recommendedName>
        <fullName evidence="6">Ig-like domain-containing protein</fullName>
    </recommendedName>
</protein>
<keyword evidence="1 2" id="KW-1015">Disulfide bond</keyword>
<keyword evidence="4" id="KW-0472">Membrane</keyword>
<keyword evidence="5" id="KW-0732">Signal</keyword>
<dbReference type="Gene3D" id="2.60.40.10">
    <property type="entry name" value="Immunoglobulins"/>
    <property type="match status" value="1"/>
</dbReference>
<dbReference type="CDD" id="cd00112">
    <property type="entry name" value="LDLa"/>
    <property type="match status" value="1"/>
</dbReference>
<dbReference type="SMART" id="SM00409">
    <property type="entry name" value="IG"/>
    <property type="match status" value="1"/>
</dbReference>
<dbReference type="InterPro" id="IPR036055">
    <property type="entry name" value="LDL_receptor-like_sf"/>
</dbReference>
<dbReference type="InterPro" id="IPR003599">
    <property type="entry name" value="Ig_sub"/>
</dbReference>
<evidence type="ECO:0000313" key="7">
    <source>
        <dbReference type="EMBL" id="JAI62404.1"/>
    </source>
</evidence>
<feature type="region of interest" description="Disordered" evidence="3">
    <location>
        <begin position="349"/>
        <end position="398"/>
    </location>
</feature>
<feature type="disulfide bond" evidence="2">
    <location>
        <begin position="133"/>
        <end position="151"/>
    </location>
</feature>
<keyword evidence="4" id="KW-1133">Transmembrane helix</keyword>
<accession>A0A0P4WM66</accession>
<organism evidence="7">
    <name type="scientific">Scylla olivacea</name>
    <name type="common">Orange mud crab</name>
    <name type="synonym">Cancer olivacea</name>
    <dbReference type="NCBI Taxonomy" id="85551"/>
    <lineage>
        <taxon>Eukaryota</taxon>
        <taxon>Metazoa</taxon>
        <taxon>Ecdysozoa</taxon>
        <taxon>Arthropoda</taxon>
        <taxon>Crustacea</taxon>
        <taxon>Multicrustacea</taxon>
        <taxon>Malacostraca</taxon>
        <taxon>Eumalacostraca</taxon>
        <taxon>Eucarida</taxon>
        <taxon>Decapoda</taxon>
        <taxon>Pleocyemata</taxon>
        <taxon>Brachyura</taxon>
        <taxon>Eubrachyura</taxon>
        <taxon>Portunoidea</taxon>
        <taxon>Portunidae</taxon>
        <taxon>Portuninae</taxon>
        <taxon>Scylla</taxon>
    </lineage>
</organism>
<feature type="compositionally biased region" description="Low complexity" evidence="3">
    <location>
        <begin position="350"/>
        <end position="363"/>
    </location>
</feature>
<dbReference type="EMBL" id="GDRN01079439">
    <property type="protein sequence ID" value="JAI62404.1"/>
    <property type="molecule type" value="Transcribed_RNA"/>
</dbReference>
<evidence type="ECO:0000256" key="4">
    <source>
        <dbReference type="SAM" id="Phobius"/>
    </source>
</evidence>
<sequence length="455" mass="50304">MASRRVVLFCVCVLWCASEFSCGIKLRVEPNEFPLRKYVGESLNLTCSVDYEQDEESKPEIAWVIPTNNEGRVHQMEATHMLRVTITDLKETDGGNYTCSLKPDLNTLIKSSVTVVILPRGQISHCSPNKFSCGTGACVAMRYKCDGLPDCQNGRDEIRSLCGPDPCATKLACDDGRCLARDMCCKERDKHYPNCTISPSIQCCRQLVHPAILDPDLYYKDYKQSLQQHRNQQPDSTLVMGCIVAVANLVTVAIIVGVRYHLWRSNGISSRPHYRLSRLRSATLRPFGWGSSLSPPSTTDQYQLRAADTLYSRRIPSLRSDLLAPEIVQEQRQQCSRQQRQFSGGVVLCPPSHSQPPQYSQLPTNPQGPPPSYHQVVGAPPPPYCSRDDLTPGGLGDNSPLAILTPLLPSNFQNNNNGDINGNNTPHLTVVHNHNSDSAAAASTSHQAPPQARNK</sequence>
<dbReference type="InterPro" id="IPR007110">
    <property type="entry name" value="Ig-like_dom"/>
</dbReference>
<evidence type="ECO:0000259" key="6">
    <source>
        <dbReference type="PROSITE" id="PS50835"/>
    </source>
</evidence>
<dbReference type="InterPro" id="IPR013783">
    <property type="entry name" value="Ig-like_fold"/>
</dbReference>
<keyword evidence="4" id="KW-0812">Transmembrane</keyword>
<name>A0A0P4WM66_SCYOL</name>
<dbReference type="PROSITE" id="PS50068">
    <property type="entry name" value="LDLRA_2"/>
    <property type="match status" value="1"/>
</dbReference>